<accession>A0ABQ4PVJ9</accession>
<name>A0ABQ4PVJ9_9PROT</name>
<comment type="caution">
    <text evidence="1">The sequence shown here is derived from an EMBL/GenBank/DDBJ whole genome shotgun (WGS) entry which is preliminary data.</text>
</comment>
<evidence type="ECO:0000313" key="1">
    <source>
        <dbReference type="EMBL" id="GIU67009.1"/>
    </source>
</evidence>
<reference evidence="1" key="2">
    <citation type="journal article" date="2023" name="ISME Commun">
        <title>Characterization of a bloom-associated alphaproteobacterial lineage, 'Candidatus Phycosocius': insights into freshwater algal-bacterial interactions.</title>
        <authorList>
            <person name="Tanabe Y."/>
            <person name="Yamaguchi H."/>
            <person name="Yoshida M."/>
            <person name="Kai A."/>
            <person name="Okazaki Y."/>
        </authorList>
    </citation>
    <scope>NUCLEOTIDE SEQUENCE</scope>
    <source>
        <strain evidence="1">BOTRYCO-1</strain>
    </source>
</reference>
<keyword evidence="2" id="KW-1185">Reference proteome</keyword>
<dbReference type="EMBL" id="BPFZ01000006">
    <property type="protein sequence ID" value="GIU67009.1"/>
    <property type="molecule type" value="Genomic_DNA"/>
</dbReference>
<proteinExistence type="predicted"/>
<reference evidence="1" key="1">
    <citation type="submission" date="2021-05" db="EMBL/GenBank/DDBJ databases">
        <authorList>
            <person name="Tanabe Y."/>
        </authorList>
    </citation>
    <scope>NUCLEOTIDE SEQUENCE</scope>
    <source>
        <strain evidence="1">BOTRYCO-1</strain>
    </source>
</reference>
<protein>
    <submittedName>
        <fullName evidence="1">Uncharacterized protein</fullName>
    </submittedName>
</protein>
<dbReference type="Proteomes" id="UP001161064">
    <property type="component" value="Unassembled WGS sequence"/>
</dbReference>
<sequence length="108" mass="11725">MESLGPHTITYVSDDGEEQEIHVTLNFLGQVPRDLGEGVNYASEVGEVVVQFEDGERRLPISADNTLALVGVGIMIGEAYIRGVCLREGGSVYRHLVGDCEGAGRMFR</sequence>
<evidence type="ECO:0000313" key="2">
    <source>
        <dbReference type="Proteomes" id="UP001161064"/>
    </source>
</evidence>
<dbReference type="RefSeq" id="WP_284359724.1">
    <property type="nucleotide sequence ID" value="NZ_BPFZ01000006.1"/>
</dbReference>
<organism evidence="1 2">
    <name type="scientific">Candidatus Phycosocius spiralis</name>
    <dbReference type="NCBI Taxonomy" id="2815099"/>
    <lineage>
        <taxon>Bacteria</taxon>
        <taxon>Pseudomonadati</taxon>
        <taxon>Pseudomonadota</taxon>
        <taxon>Alphaproteobacteria</taxon>
        <taxon>Caulobacterales</taxon>
        <taxon>Caulobacterales incertae sedis</taxon>
        <taxon>Candidatus Phycosocius</taxon>
    </lineage>
</organism>
<gene>
    <name evidence="1" type="ORF">PsB1_1163</name>
</gene>